<gene>
    <name evidence="1" type="ORF">GCM10022215_04970</name>
</gene>
<dbReference type="EMBL" id="BAAAZH010000003">
    <property type="protein sequence ID" value="GAA4110063.1"/>
    <property type="molecule type" value="Genomic_DNA"/>
</dbReference>
<dbReference type="RefSeq" id="WP_344731621.1">
    <property type="nucleotide sequence ID" value="NZ_BAAAZH010000003.1"/>
</dbReference>
<accession>A0ABP7XB45</accession>
<reference evidence="2" key="1">
    <citation type="journal article" date="2019" name="Int. J. Syst. Evol. Microbiol.">
        <title>The Global Catalogue of Microorganisms (GCM) 10K type strain sequencing project: providing services to taxonomists for standard genome sequencing and annotation.</title>
        <authorList>
            <consortium name="The Broad Institute Genomics Platform"/>
            <consortium name="The Broad Institute Genome Sequencing Center for Infectious Disease"/>
            <person name="Wu L."/>
            <person name="Ma J."/>
        </authorList>
    </citation>
    <scope>NUCLEOTIDE SEQUENCE [LARGE SCALE GENOMIC DNA]</scope>
    <source>
        <strain evidence="2">JCM 16703</strain>
    </source>
</reference>
<name>A0ABP7XB45_9ACTN</name>
<keyword evidence="2" id="KW-1185">Reference proteome</keyword>
<organism evidence="1 2">
    <name type="scientific">Nocardioides fonticola</name>
    <dbReference type="NCBI Taxonomy" id="450363"/>
    <lineage>
        <taxon>Bacteria</taxon>
        <taxon>Bacillati</taxon>
        <taxon>Actinomycetota</taxon>
        <taxon>Actinomycetes</taxon>
        <taxon>Propionibacteriales</taxon>
        <taxon>Nocardioidaceae</taxon>
        <taxon>Nocardioides</taxon>
    </lineage>
</organism>
<comment type="caution">
    <text evidence="1">The sequence shown here is derived from an EMBL/GenBank/DDBJ whole genome shotgun (WGS) entry which is preliminary data.</text>
</comment>
<sequence length="173" mass="17924">MGFPPAGPGSRRVEVTALWLPGRRRSPDRALLREAAEDAVGPITRLCPHCAASGHGRPRAADGVPLSLAYADGVVLVARSPLPVGVDVEAGDARLHEWTRVEAILKAHGTGLRRDPEDVGPDTAEGVVTAAVPLPEGWVGTVAVADSGAIDLEVVLRNVPAAASRTTTDAADR</sequence>
<dbReference type="Gene3D" id="3.90.470.20">
    <property type="entry name" value="4'-phosphopantetheinyl transferase domain"/>
    <property type="match status" value="1"/>
</dbReference>
<dbReference type="Proteomes" id="UP001501495">
    <property type="component" value="Unassembled WGS sequence"/>
</dbReference>
<protein>
    <recommendedName>
        <fullName evidence="3">Chemotaxis protein CheY</fullName>
    </recommendedName>
</protein>
<evidence type="ECO:0008006" key="3">
    <source>
        <dbReference type="Google" id="ProtNLM"/>
    </source>
</evidence>
<evidence type="ECO:0000313" key="1">
    <source>
        <dbReference type="EMBL" id="GAA4110063.1"/>
    </source>
</evidence>
<dbReference type="SUPFAM" id="SSF56214">
    <property type="entry name" value="4'-phosphopantetheinyl transferase"/>
    <property type="match status" value="1"/>
</dbReference>
<dbReference type="InterPro" id="IPR037143">
    <property type="entry name" value="4-PPantetheinyl_Trfase_dom_sf"/>
</dbReference>
<proteinExistence type="predicted"/>
<evidence type="ECO:0000313" key="2">
    <source>
        <dbReference type="Proteomes" id="UP001501495"/>
    </source>
</evidence>